<comment type="caution">
    <text evidence="3">The sequence shown here is derived from an EMBL/GenBank/DDBJ whole genome shotgun (WGS) entry which is preliminary data.</text>
</comment>
<keyword evidence="4" id="KW-1185">Reference proteome</keyword>
<dbReference type="EMBL" id="VLNY01000002">
    <property type="protein sequence ID" value="KAA0023908.1"/>
    <property type="molecule type" value="Genomic_DNA"/>
</dbReference>
<dbReference type="InterPro" id="IPR036291">
    <property type="entry name" value="NAD(P)-bd_dom_sf"/>
</dbReference>
<sequence length="101" mass="10653">MYNVVDSSRSRVLLVTNAGSDAGQRIAQELLAAGNCVAVTGRHATELVGTLHGHSAERVMAVAADLDDPAQALRVRERVIEHFGRLDVIVDGFGVRSSSAA</sequence>
<dbReference type="OrthoDB" id="4464947at2"/>
<keyword evidence="2" id="KW-0560">Oxidoreductase</keyword>
<proteinExistence type="inferred from homology"/>
<gene>
    <name evidence="3" type="ORF">FOY51_04810</name>
</gene>
<reference evidence="3 4" key="1">
    <citation type="submission" date="2019-07" db="EMBL/GenBank/DDBJ databases">
        <title>Rhodococcus cavernicolus sp. nov., isolated from a cave.</title>
        <authorList>
            <person name="Lee S.D."/>
        </authorList>
    </citation>
    <scope>NUCLEOTIDE SEQUENCE [LARGE SCALE GENOMIC DNA]</scope>
    <source>
        <strain evidence="3 4">C1-24</strain>
    </source>
</reference>
<dbReference type="Gene3D" id="3.40.50.720">
    <property type="entry name" value="NAD(P)-binding Rossmann-like Domain"/>
    <property type="match status" value="1"/>
</dbReference>
<evidence type="ECO:0000313" key="4">
    <source>
        <dbReference type="Proteomes" id="UP000322244"/>
    </source>
</evidence>
<evidence type="ECO:0000313" key="3">
    <source>
        <dbReference type="EMBL" id="KAA0023908.1"/>
    </source>
</evidence>
<dbReference type="RefSeq" id="WP_149429068.1">
    <property type="nucleotide sequence ID" value="NZ_VLNY01000002.1"/>
</dbReference>
<evidence type="ECO:0000256" key="2">
    <source>
        <dbReference type="ARBA" id="ARBA00023002"/>
    </source>
</evidence>
<dbReference type="Pfam" id="PF00106">
    <property type="entry name" value="adh_short"/>
    <property type="match status" value="1"/>
</dbReference>
<protein>
    <submittedName>
        <fullName evidence="3">SDR family NAD(P)-dependent oxidoreductase</fullName>
    </submittedName>
</protein>
<comment type="similarity">
    <text evidence="1">Belongs to the short-chain dehydrogenases/reductases (SDR) family.</text>
</comment>
<dbReference type="SUPFAM" id="SSF51735">
    <property type="entry name" value="NAD(P)-binding Rossmann-fold domains"/>
    <property type="match status" value="1"/>
</dbReference>
<organism evidence="3 4">
    <name type="scientific">Antrihabitans cavernicola</name>
    <dbReference type="NCBI Taxonomy" id="2495913"/>
    <lineage>
        <taxon>Bacteria</taxon>
        <taxon>Bacillati</taxon>
        <taxon>Actinomycetota</taxon>
        <taxon>Actinomycetes</taxon>
        <taxon>Mycobacteriales</taxon>
        <taxon>Nocardiaceae</taxon>
        <taxon>Antrihabitans</taxon>
    </lineage>
</organism>
<dbReference type="AlphaFoldDB" id="A0A5A7SCN3"/>
<accession>A0A5A7SCN3</accession>
<dbReference type="PANTHER" id="PTHR43669:SF3">
    <property type="entry name" value="ALCOHOL DEHYDROGENASE, PUTATIVE (AFU_ORTHOLOGUE AFUA_3G03445)-RELATED"/>
    <property type="match status" value="1"/>
</dbReference>
<dbReference type="Proteomes" id="UP000322244">
    <property type="component" value="Unassembled WGS sequence"/>
</dbReference>
<dbReference type="GO" id="GO:0016491">
    <property type="term" value="F:oxidoreductase activity"/>
    <property type="evidence" value="ECO:0007669"/>
    <property type="project" value="UniProtKB-KW"/>
</dbReference>
<dbReference type="PANTHER" id="PTHR43669">
    <property type="entry name" value="5-KETO-D-GLUCONATE 5-REDUCTASE"/>
    <property type="match status" value="1"/>
</dbReference>
<dbReference type="InterPro" id="IPR002347">
    <property type="entry name" value="SDR_fam"/>
</dbReference>
<evidence type="ECO:0000256" key="1">
    <source>
        <dbReference type="ARBA" id="ARBA00006484"/>
    </source>
</evidence>
<name>A0A5A7SCN3_9NOCA</name>